<dbReference type="AlphaFoldDB" id="A0A194X0Z0"/>
<evidence type="ECO:0000313" key="2">
    <source>
        <dbReference type="EMBL" id="KUJ13860.1"/>
    </source>
</evidence>
<evidence type="ECO:0000313" key="3">
    <source>
        <dbReference type="Proteomes" id="UP000070700"/>
    </source>
</evidence>
<accession>A0A194X0Z0</accession>
<keyword evidence="3" id="KW-1185">Reference proteome</keyword>
<reference evidence="2 3" key="1">
    <citation type="submission" date="2015-10" db="EMBL/GenBank/DDBJ databases">
        <title>Full genome of DAOMC 229536 Phialocephala scopiformis, a fungal endophyte of spruce producing the potent anti-insectan compound rugulosin.</title>
        <authorList>
            <consortium name="DOE Joint Genome Institute"/>
            <person name="Walker A.K."/>
            <person name="Frasz S.L."/>
            <person name="Seifert K.A."/>
            <person name="Miller J.D."/>
            <person name="Mondo S.J."/>
            <person name="Labutti K."/>
            <person name="Lipzen A."/>
            <person name="Dockter R."/>
            <person name="Kennedy M."/>
            <person name="Grigoriev I.V."/>
            <person name="Spatafora J.W."/>
        </authorList>
    </citation>
    <scope>NUCLEOTIDE SEQUENCE [LARGE SCALE GENOMIC DNA]</scope>
    <source>
        <strain evidence="2 3">CBS 120377</strain>
    </source>
</reference>
<dbReference type="OrthoDB" id="3445924at2759"/>
<dbReference type="EMBL" id="KQ947421">
    <property type="protein sequence ID" value="KUJ13860.1"/>
    <property type="molecule type" value="Genomic_DNA"/>
</dbReference>
<feature type="transmembrane region" description="Helical" evidence="1">
    <location>
        <begin position="55"/>
        <end position="74"/>
    </location>
</feature>
<dbReference type="InParanoid" id="A0A194X0Z0"/>
<dbReference type="GeneID" id="28825176"/>
<proteinExistence type="predicted"/>
<sequence length="87" mass="9786">MPPITRTASPILSALARRNLQRPAFRQVRFASHVGTVSASKLGGKADWGYQWKRVGGVAMMYFPVVAVVMFWPYGVEPIMAVFEDKW</sequence>
<dbReference type="Proteomes" id="UP000070700">
    <property type="component" value="Unassembled WGS sequence"/>
</dbReference>
<keyword evidence="1" id="KW-1133">Transmembrane helix</keyword>
<gene>
    <name evidence="2" type="ORF">LY89DRAFT_687202</name>
</gene>
<name>A0A194X0Z0_MOLSC</name>
<keyword evidence="1" id="KW-0472">Membrane</keyword>
<protein>
    <submittedName>
        <fullName evidence="2">Uncharacterized protein</fullName>
    </submittedName>
</protein>
<dbReference type="RefSeq" id="XP_018068215.1">
    <property type="nucleotide sequence ID" value="XM_018215450.1"/>
</dbReference>
<keyword evidence="1" id="KW-0812">Transmembrane</keyword>
<dbReference type="KEGG" id="psco:LY89DRAFT_687202"/>
<evidence type="ECO:0000256" key="1">
    <source>
        <dbReference type="SAM" id="Phobius"/>
    </source>
</evidence>
<organism evidence="2 3">
    <name type="scientific">Mollisia scopiformis</name>
    <name type="common">Conifer needle endophyte fungus</name>
    <name type="synonym">Phialocephala scopiformis</name>
    <dbReference type="NCBI Taxonomy" id="149040"/>
    <lineage>
        <taxon>Eukaryota</taxon>
        <taxon>Fungi</taxon>
        <taxon>Dikarya</taxon>
        <taxon>Ascomycota</taxon>
        <taxon>Pezizomycotina</taxon>
        <taxon>Leotiomycetes</taxon>
        <taxon>Helotiales</taxon>
        <taxon>Mollisiaceae</taxon>
        <taxon>Mollisia</taxon>
    </lineage>
</organism>